<dbReference type="Proteomes" id="UP001165366">
    <property type="component" value="Unassembled WGS sequence"/>
</dbReference>
<dbReference type="SUPFAM" id="SSF52540">
    <property type="entry name" value="P-loop containing nucleoside triphosphate hydrolases"/>
    <property type="match status" value="1"/>
</dbReference>
<evidence type="ECO:0000313" key="3">
    <source>
        <dbReference type="Proteomes" id="UP001165366"/>
    </source>
</evidence>
<dbReference type="Gene3D" id="3.40.50.300">
    <property type="entry name" value="P-loop containing nucleotide triphosphate hydrolases"/>
    <property type="match status" value="1"/>
</dbReference>
<proteinExistence type="predicted"/>
<evidence type="ECO:0000313" key="2">
    <source>
        <dbReference type="EMBL" id="MCG2587645.1"/>
    </source>
</evidence>
<protein>
    <submittedName>
        <fullName evidence="2">Sulfotransferase</fullName>
    </submittedName>
</protein>
<dbReference type="EMBL" id="JAKLWS010000003">
    <property type="protein sequence ID" value="MCG2587645.1"/>
    <property type="molecule type" value="Genomic_DNA"/>
</dbReference>
<gene>
    <name evidence="2" type="ORF">L6773_03640</name>
</gene>
<comment type="caution">
    <text evidence="2">The sequence shown here is derived from an EMBL/GenBank/DDBJ whole genome shotgun (WGS) entry which is preliminary data.</text>
</comment>
<organism evidence="2 3">
    <name type="scientific">Rhodohalobacter sulfatireducens</name>
    <dbReference type="NCBI Taxonomy" id="2911366"/>
    <lineage>
        <taxon>Bacteria</taxon>
        <taxon>Pseudomonadati</taxon>
        <taxon>Balneolota</taxon>
        <taxon>Balneolia</taxon>
        <taxon>Balneolales</taxon>
        <taxon>Balneolaceae</taxon>
        <taxon>Rhodohalobacter</taxon>
    </lineage>
</organism>
<dbReference type="Pfam" id="PF13469">
    <property type="entry name" value="Sulfotransfer_3"/>
    <property type="match status" value="1"/>
</dbReference>
<accession>A0ABS9K9Y6</accession>
<dbReference type="InterPro" id="IPR027417">
    <property type="entry name" value="P-loop_NTPase"/>
</dbReference>
<sequence>MIKRVFIVGTARSGTTLLRNLLAAHSEIISFSESKFFTVLDKYSFSGFVTPHVQKRLITFIKKQPPSHQEKINSKVPLFFREKSAVLFFKQLLDQLAHNYGANIWIEKTPEHLSVIPTIKYHLPGAVFLHIQRNSADVVASLYKRSRGKWNSPLTIDDCINRCMRDRKVEEIYTSQPAHYFVSYEELCQQTDVVLQNVCSFLGTGFEESMLHKYKKIQAEIAPHSTGKHHKIIFQPITNQNGKIFYEIFNEEEQTYILDSLKQIR</sequence>
<dbReference type="PANTHER" id="PTHR12788:SF10">
    <property type="entry name" value="PROTEIN-TYROSINE SULFOTRANSFERASE"/>
    <property type="match status" value="1"/>
</dbReference>
<dbReference type="PANTHER" id="PTHR12788">
    <property type="entry name" value="PROTEIN-TYROSINE SULFOTRANSFERASE 2"/>
    <property type="match status" value="1"/>
</dbReference>
<evidence type="ECO:0000256" key="1">
    <source>
        <dbReference type="ARBA" id="ARBA00022679"/>
    </source>
</evidence>
<reference evidence="2" key="1">
    <citation type="submission" date="2022-01" db="EMBL/GenBank/DDBJ databases">
        <authorList>
            <person name="Wang Y."/>
        </authorList>
    </citation>
    <scope>NUCLEOTIDE SEQUENCE</scope>
    <source>
        <strain evidence="2">WB101</strain>
    </source>
</reference>
<keyword evidence="1" id="KW-0808">Transferase</keyword>
<name>A0ABS9K9Y6_9BACT</name>
<keyword evidence="3" id="KW-1185">Reference proteome</keyword>
<reference evidence="2" key="2">
    <citation type="submission" date="2024-05" db="EMBL/GenBank/DDBJ databases">
        <title>Rhodohalobacter halophilus gen. nov., sp. nov., a moderately halophilic member of the family Balneolaceae.</title>
        <authorList>
            <person name="Xia J."/>
        </authorList>
    </citation>
    <scope>NUCLEOTIDE SEQUENCE</scope>
    <source>
        <strain evidence="2">WB101</strain>
    </source>
</reference>
<dbReference type="InterPro" id="IPR026634">
    <property type="entry name" value="TPST-like"/>
</dbReference>
<dbReference type="RefSeq" id="WP_237852488.1">
    <property type="nucleotide sequence ID" value="NZ_JAKLWS010000003.1"/>
</dbReference>